<organism evidence="2 3">
    <name type="scientific">Araneus ventricosus</name>
    <name type="common">Orbweaver spider</name>
    <name type="synonym">Epeira ventricosa</name>
    <dbReference type="NCBI Taxonomy" id="182803"/>
    <lineage>
        <taxon>Eukaryota</taxon>
        <taxon>Metazoa</taxon>
        <taxon>Ecdysozoa</taxon>
        <taxon>Arthropoda</taxon>
        <taxon>Chelicerata</taxon>
        <taxon>Arachnida</taxon>
        <taxon>Araneae</taxon>
        <taxon>Araneomorphae</taxon>
        <taxon>Entelegynae</taxon>
        <taxon>Araneoidea</taxon>
        <taxon>Araneidae</taxon>
        <taxon>Araneus</taxon>
    </lineage>
</organism>
<keyword evidence="3" id="KW-1185">Reference proteome</keyword>
<gene>
    <name evidence="2" type="ORF">AVEN_115628_1</name>
</gene>
<dbReference type="EMBL" id="BGPR01001587">
    <property type="protein sequence ID" value="GBM57308.1"/>
    <property type="molecule type" value="Genomic_DNA"/>
</dbReference>
<keyword evidence="1" id="KW-0472">Membrane</keyword>
<reference evidence="2 3" key="1">
    <citation type="journal article" date="2019" name="Sci. Rep.">
        <title>Orb-weaving spider Araneus ventricosus genome elucidates the spidroin gene catalogue.</title>
        <authorList>
            <person name="Kono N."/>
            <person name="Nakamura H."/>
            <person name="Ohtoshi R."/>
            <person name="Moran D.A.P."/>
            <person name="Shinohara A."/>
            <person name="Yoshida Y."/>
            <person name="Fujiwara M."/>
            <person name="Mori M."/>
            <person name="Tomita M."/>
            <person name="Arakawa K."/>
        </authorList>
    </citation>
    <scope>NUCLEOTIDE SEQUENCE [LARGE SCALE GENOMIC DNA]</scope>
</reference>
<name>A0A4Y2GXR9_ARAVE</name>
<evidence type="ECO:0000313" key="2">
    <source>
        <dbReference type="EMBL" id="GBM57308.1"/>
    </source>
</evidence>
<evidence type="ECO:0000256" key="1">
    <source>
        <dbReference type="SAM" id="Phobius"/>
    </source>
</evidence>
<proteinExistence type="predicted"/>
<dbReference type="Proteomes" id="UP000499080">
    <property type="component" value="Unassembled WGS sequence"/>
</dbReference>
<comment type="caution">
    <text evidence="2">The sequence shown here is derived from an EMBL/GenBank/DDBJ whole genome shotgun (WGS) entry which is preliminary data.</text>
</comment>
<dbReference type="AlphaFoldDB" id="A0A4Y2GXR9"/>
<keyword evidence="1" id="KW-1133">Transmembrane helix</keyword>
<keyword evidence="1" id="KW-0812">Transmembrane</keyword>
<accession>A0A4Y2GXR9</accession>
<sequence length="98" mass="11157">MGYFKTHKNRTKRKYLQHPVCRHILHYILVLNSVSSLAISFLASLAEELPEQYRRFIPQRRIRGLTPKGPNGNFSNIALHTDSTPCVANKGINQNTPA</sequence>
<evidence type="ECO:0000313" key="3">
    <source>
        <dbReference type="Proteomes" id="UP000499080"/>
    </source>
</evidence>
<feature type="transmembrane region" description="Helical" evidence="1">
    <location>
        <begin position="24"/>
        <end position="46"/>
    </location>
</feature>
<protein>
    <submittedName>
        <fullName evidence="2">Uncharacterized protein</fullName>
    </submittedName>
</protein>